<evidence type="ECO:0000256" key="1">
    <source>
        <dbReference type="ARBA" id="ARBA00022490"/>
    </source>
</evidence>
<feature type="domain" description="YqgF/RNase H-like" evidence="7">
    <location>
        <begin position="5"/>
        <end position="108"/>
    </location>
</feature>
<dbReference type="GO" id="GO:0004518">
    <property type="term" value="F:nuclease activity"/>
    <property type="evidence" value="ECO:0007669"/>
    <property type="project" value="UniProtKB-KW"/>
</dbReference>
<feature type="region of interest" description="Disordered" evidence="6">
    <location>
        <begin position="140"/>
        <end position="178"/>
    </location>
</feature>
<dbReference type="Gene3D" id="3.30.420.140">
    <property type="entry name" value="YqgF/RNase H-like domain"/>
    <property type="match status" value="1"/>
</dbReference>
<dbReference type="PANTHER" id="PTHR33317">
    <property type="entry name" value="POLYNUCLEOTIDYL TRANSFERASE, RIBONUCLEASE H-LIKE SUPERFAMILY PROTEIN"/>
    <property type="match status" value="1"/>
</dbReference>
<comment type="function">
    <text evidence="5">Could be a nuclease involved in processing of the 5'-end of pre-16S rRNA.</text>
</comment>
<dbReference type="HAMAP" id="MF_00651">
    <property type="entry name" value="Nuclease_YqgF"/>
    <property type="match status" value="1"/>
</dbReference>
<proteinExistence type="inferred from homology"/>
<keyword evidence="9" id="KW-1185">Reference proteome</keyword>
<keyword evidence="3 5" id="KW-0540">Nuclease</keyword>
<keyword evidence="4 5" id="KW-0378">Hydrolase</keyword>
<dbReference type="Proteomes" id="UP000475117">
    <property type="component" value="Chromosome"/>
</dbReference>
<dbReference type="SUPFAM" id="SSF53098">
    <property type="entry name" value="Ribonuclease H-like"/>
    <property type="match status" value="1"/>
</dbReference>
<accession>A0A6B3L7B9</accession>
<evidence type="ECO:0000313" key="9">
    <source>
        <dbReference type="Proteomes" id="UP000475117"/>
    </source>
</evidence>
<evidence type="ECO:0000256" key="4">
    <source>
        <dbReference type="ARBA" id="ARBA00022801"/>
    </source>
</evidence>
<dbReference type="InterPro" id="IPR005227">
    <property type="entry name" value="YqgF"/>
</dbReference>
<dbReference type="EMBL" id="CP066776">
    <property type="protein sequence ID" value="QQL45434.1"/>
    <property type="molecule type" value="Genomic_DNA"/>
</dbReference>
<sequence length="178" mass="19682">MKDTIKALGIDYGDARIGVAVSDDLGMMAHPVETIANDDPKNRPEDRIADLVAERKVDMVVIGMPFRMDGSEGDATAKVRNFIEKLQAVLPDGVEIEEIDERLSTVEAQSQLKASGRKAKDSKQVIDQVAATVILQDWLDNREDSSDNDDDFRAGMLDDDDDDWLGFGGDDDDDDNFF</sequence>
<reference evidence="8 9" key="1">
    <citation type="submission" date="2020-12" db="EMBL/GenBank/DDBJ databases">
        <title>Sulforoseuscoccus oceanibium gen. nov., sp. nov., a representative of the phylum Verrucomicrobia with special cytoplasmic membrane, and proposal of Sulforoseuscoccusaceae fam. nov.</title>
        <authorList>
            <person name="Xi F."/>
        </authorList>
    </citation>
    <scope>NUCLEOTIDE SEQUENCE [LARGE SCALE GENOMIC DNA]</scope>
    <source>
        <strain evidence="8 9">T37</strain>
    </source>
</reference>
<evidence type="ECO:0000256" key="6">
    <source>
        <dbReference type="SAM" id="MobiDB-lite"/>
    </source>
</evidence>
<dbReference type="InterPro" id="IPR037027">
    <property type="entry name" value="YqgF/RNaseH-like_dom_sf"/>
</dbReference>
<gene>
    <name evidence="8" type="primary">ruvX</name>
    <name evidence="8" type="ORF">G3M56_002245</name>
</gene>
<evidence type="ECO:0000256" key="2">
    <source>
        <dbReference type="ARBA" id="ARBA00022517"/>
    </source>
</evidence>
<evidence type="ECO:0000259" key="7">
    <source>
        <dbReference type="SMART" id="SM00732"/>
    </source>
</evidence>
<dbReference type="GO" id="GO:0005829">
    <property type="term" value="C:cytosol"/>
    <property type="evidence" value="ECO:0007669"/>
    <property type="project" value="TreeGrafter"/>
</dbReference>
<evidence type="ECO:0000256" key="3">
    <source>
        <dbReference type="ARBA" id="ARBA00022722"/>
    </source>
</evidence>
<dbReference type="AlphaFoldDB" id="A0A6B3L7B9"/>
<dbReference type="GO" id="GO:0000967">
    <property type="term" value="P:rRNA 5'-end processing"/>
    <property type="evidence" value="ECO:0007669"/>
    <property type="project" value="UniProtKB-UniRule"/>
</dbReference>
<dbReference type="CDD" id="cd16964">
    <property type="entry name" value="YqgF"/>
    <property type="match status" value="1"/>
</dbReference>
<keyword evidence="1 5" id="KW-0963">Cytoplasm</keyword>
<dbReference type="NCBIfam" id="TIGR00250">
    <property type="entry name" value="RNAse_H_YqgF"/>
    <property type="match status" value="1"/>
</dbReference>
<feature type="compositionally biased region" description="Acidic residues" evidence="6">
    <location>
        <begin position="157"/>
        <end position="178"/>
    </location>
</feature>
<name>A0A6B3L7B9_9BACT</name>
<dbReference type="PANTHER" id="PTHR33317:SF4">
    <property type="entry name" value="POLYNUCLEOTIDYL TRANSFERASE, RIBONUCLEASE H-LIKE SUPERFAMILY PROTEIN"/>
    <property type="match status" value="1"/>
</dbReference>
<evidence type="ECO:0000256" key="5">
    <source>
        <dbReference type="HAMAP-Rule" id="MF_00651"/>
    </source>
</evidence>
<dbReference type="Pfam" id="PF03652">
    <property type="entry name" value="RuvX"/>
    <property type="match status" value="1"/>
</dbReference>
<dbReference type="KEGG" id="soa:G3M56_002245"/>
<dbReference type="GO" id="GO:0016788">
    <property type="term" value="F:hydrolase activity, acting on ester bonds"/>
    <property type="evidence" value="ECO:0007669"/>
    <property type="project" value="UniProtKB-UniRule"/>
</dbReference>
<protein>
    <recommendedName>
        <fullName evidence="5">Putative pre-16S rRNA nuclease</fullName>
        <ecNumber evidence="5">3.1.-.-</ecNumber>
    </recommendedName>
</protein>
<dbReference type="SMART" id="SM00732">
    <property type="entry name" value="YqgFc"/>
    <property type="match status" value="1"/>
</dbReference>
<evidence type="ECO:0000313" key="8">
    <source>
        <dbReference type="EMBL" id="QQL45434.1"/>
    </source>
</evidence>
<keyword evidence="2 5" id="KW-0690">Ribosome biogenesis</keyword>
<comment type="subcellular location">
    <subcellularLocation>
        <location evidence="5">Cytoplasm</location>
    </subcellularLocation>
</comment>
<dbReference type="EC" id="3.1.-.-" evidence="5"/>
<dbReference type="InterPro" id="IPR012337">
    <property type="entry name" value="RNaseH-like_sf"/>
</dbReference>
<dbReference type="RefSeq" id="WP_164365542.1">
    <property type="nucleotide sequence ID" value="NZ_CP066776.1"/>
</dbReference>
<organism evidence="8 9">
    <name type="scientific">Sulfuriroseicoccus oceanibius</name>
    <dbReference type="NCBI Taxonomy" id="2707525"/>
    <lineage>
        <taxon>Bacteria</taxon>
        <taxon>Pseudomonadati</taxon>
        <taxon>Verrucomicrobiota</taxon>
        <taxon>Verrucomicrobiia</taxon>
        <taxon>Verrucomicrobiales</taxon>
        <taxon>Verrucomicrobiaceae</taxon>
        <taxon>Sulfuriroseicoccus</taxon>
    </lineage>
</organism>
<comment type="similarity">
    <text evidence="5">Belongs to the YqgF HJR family.</text>
</comment>
<dbReference type="InterPro" id="IPR006641">
    <property type="entry name" value="YqgF/RNaseH-like_dom"/>
</dbReference>